<dbReference type="PROSITE" id="PS50287">
    <property type="entry name" value="SRCR_2"/>
    <property type="match status" value="2"/>
</dbReference>
<dbReference type="AlphaFoldDB" id="A0AAV2HVS8"/>
<evidence type="ECO:0000313" key="13">
    <source>
        <dbReference type="EMBL" id="CAL1537607.1"/>
    </source>
</evidence>
<organism evidence="13 14">
    <name type="scientific">Lymnaea stagnalis</name>
    <name type="common">Great pond snail</name>
    <name type="synonym">Helix stagnalis</name>
    <dbReference type="NCBI Taxonomy" id="6523"/>
    <lineage>
        <taxon>Eukaryota</taxon>
        <taxon>Metazoa</taxon>
        <taxon>Spiralia</taxon>
        <taxon>Lophotrochozoa</taxon>
        <taxon>Mollusca</taxon>
        <taxon>Gastropoda</taxon>
        <taxon>Heterobranchia</taxon>
        <taxon>Euthyneura</taxon>
        <taxon>Panpulmonata</taxon>
        <taxon>Hygrophila</taxon>
        <taxon>Lymnaeoidea</taxon>
        <taxon>Lymnaeidae</taxon>
        <taxon>Lymnaea</taxon>
    </lineage>
</organism>
<keyword evidence="4" id="KW-0677">Repeat</keyword>
<keyword evidence="2" id="KW-0812">Transmembrane</keyword>
<dbReference type="FunFam" id="3.10.250.10:FF:000016">
    <property type="entry name" value="Scavenger receptor cysteine-rich protein type 12"/>
    <property type="match status" value="1"/>
</dbReference>
<evidence type="ECO:0000256" key="5">
    <source>
        <dbReference type="ARBA" id="ARBA00022989"/>
    </source>
</evidence>
<feature type="region of interest" description="Disordered" evidence="10">
    <location>
        <begin position="527"/>
        <end position="569"/>
    </location>
</feature>
<proteinExistence type="predicted"/>
<feature type="disulfide bond" evidence="9">
    <location>
        <begin position="776"/>
        <end position="786"/>
    </location>
</feature>
<keyword evidence="3 11" id="KW-0732">Signal</keyword>
<comment type="caution">
    <text evidence="13">The sequence shown here is derived from an EMBL/GenBank/DDBJ whole genome shotgun (WGS) entry which is preliminary data.</text>
</comment>
<dbReference type="EMBL" id="CAXITT010000268">
    <property type="protein sequence ID" value="CAL1537607.1"/>
    <property type="molecule type" value="Genomic_DNA"/>
</dbReference>
<accession>A0AAV2HVS8</accession>
<dbReference type="SUPFAM" id="SSF56487">
    <property type="entry name" value="SRCR-like"/>
    <property type="match status" value="2"/>
</dbReference>
<evidence type="ECO:0000256" key="11">
    <source>
        <dbReference type="SAM" id="SignalP"/>
    </source>
</evidence>
<feature type="domain" description="SRCR" evidence="12">
    <location>
        <begin position="705"/>
        <end position="806"/>
    </location>
</feature>
<evidence type="ECO:0000256" key="10">
    <source>
        <dbReference type="SAM" id="MobiDB-lite"/>
    </source>
</evidence>
<feature type="compositionally biased region" description="Polar residues" evidence="10">
    <location>
        <begin position="272"/>
        <end position="296"/>
    </location>
</feature>
<protein>
    <recommendedName>
        <fullName evidence="12">SRCR domain-containing protein</fullName>
    </recommendedName>
</protein>
<name>A0AAV2HVS8_LYMST</name>
<feature type="region of interest" description="Disordered" evidence="10">
    <location>
        <begin position="235"/>
        <end position="301"/>
    </location>
</feature>
<evidence type="ECO:0000256" key="3">
    <source>
        <dbReference type="ARBA" id="ARBA00022729"/>
    </source>
</evidence>
<evidence type="ECO:0000256" key="9">
    <source>
        <dbReference type="PROSITE-ProRule" id="PRU00196"/>
    </source>
</evidence>
<dbReference type="Pfam" id="PF00530">
    <property type="entry name" value="SRCR"/>
    <property type="match status" value="2"/>
</dbReference>
<feature type="domain" description="SRCR" evidence="12">
    <location>
        <begin position="605"/>
        <end position="702"/>
    </location>
</feature>
<dbReference type="GO" id="GO:0016020">
    <property type="term" value="C:membrane"/>
    <property type="evidence" value="ECO:0007669"/>
    <property type="project" value="UniProtKB-SubCell"/>
</dbReference>
<keyword evidence="5" id="KW-1133">Transmembrane helix</keyword>
<dbReference type="Gene3D" id="3.10.250.10">
    <property type="entry name" value="SRCR-like domain"/>
    <property type="match status" value="2"/>
</dbReference>
<evidence type="ECO:0000256" key="2">
    <source>
        <dbReference type="ARBA" id="ARBA00022692"/>
    </source>
</evidence>
<evidence type="ECO:0000256" key="1">
    <source>
        <dbReference type="ARBA" id="ARBA00004167"/>
    </source>
</evidence>
<evidence type="ECO:0000256" key="4">
    <source>
        <dbReference type="ARBA" id="ARBA00022737"/>
    </source>
</evidence>
<keyword evidence="6" id="KW-0472">Membrane</keyword>
<dbReference type="InterPro" id="IPR001190">
    <property type="entry name" value="SRCR"/>
</dbReference>
<gene>
    <name evidence="13" type="ORF">GSLYS_00011510001</name>
</gene>
<comment type="subcellular location">
    <subcellularLocation>
        <location evidence="1">Membrane</location>
        <topology evidence="1">Single-pass membrane protein</topology>
    </subcellularLocation>
</comment>
<keyword evidence="14" id="KW-1185">Reference proteome</keyword>
<reference evidence="13 14" key="1">
    <citation type="submission" date="2024-04" db="EMBL/GenBank/DDBJ databases">
        <authorList>
            <consortium name="Genoscope - CEA"/>
            <person name="William W."/>
        </authorList>
    </citation>
    <scope>NUCLEOTIDE SEQUENCE [LARGE SCALE GENOMIC DNA]</scope>
</reference>
<keyword evidence="8" id="KW-0325">Glycoprotein</keyword>
<evidence type="ECO:0000256" key="6">
    <source>
        <dbReference type="ARBA" id="ARBA00023136"/>
    </source>
</evidence>
<feature type="compositionally biased region" description="Basic and acidic residues" evidence="10">
    <location>
        <begin position="235"/>
        <end position="253"/>
    </location>
</feature>
<evidence type="ECO:0000256" key="7">
    <source>
        <dbReference type="ARBA" id="ARBA00023157"/>
    </source>
</evidence>
<feature type="signal peptide" evidence="11">
    <location>
        <begin position="1"/>
        <end position="31"/>
    </location>
</feature>
<evidence type="ECO:0000256" key="8">
    <source>
        <dbReference type="ARBA" id="ARBA00023180"/>
    </source>
</evidence>
<evidence type="ECO:0000313" key="14">
    <source>
        <dbReference type="Proteomes" id="UP001497497"/>
    </source>
</evidence>
<sequence length="806" mass="87810">MAGRRPCAWTSKWGLLYGAVILMCVVALSSGQQDESAESQPPAKKLEDTVFIDMLKIVDNKFDTLTTRITALERAVSNLQFFSIRQFRQISSTLTNNERHLETVNKQMDQLQVDGHGMKINLSLLGRDVTELKTNSADILGELESSVVYINDNVDKQVQYVKLFIEETMTRVSREANTNIFQLIEDLGRGPGRKESDSLNCSVDLTTVSEKVESQLSGFKEQVMSQVLELFNAATKEDEGERLEERKCQEIKSKTPATNKDVETEDSDKEITNSALQSEVTNGALQSEGNTSNKNNGETKGDYQNEMDDQVMSALHNMTTSVLQAVSYFRNTATILENLVSNTDVLISAQVDLTRKFDLIQLSGHARADDSEFEATNTIPGAVNDQPQKPSLPLTGCLVSKEVAGNVANIIRNGSQLLEVLTDLAQMASVSLTQATASLQDEVTRVEGVRTRMATTMLARATGDESDPVTRLTNTTERTFRLMEAVASNTGWLPMIFHNVNNLEAVANRSLNLVNKNYNLLMQQTTAAASKKGGHQGETEPTLSNRIPRGPGQVSGTAGKGHNLPNKDDAALDKESLETIYSASLQLKRIMPALTKLLAEPDPLIILMGGGRAEQGRVEIYHGGLWGALCHKELTHSEADVICRHIGYKGGISAGAGHFGAGAGVTWTFNASCLSKSICPVVTYSENTPPCNLERAAAVICDHMLRIVATDGSKNSKVGRLEIHHRGMWLPVCAEGWSGISSVVACKQMGYKDGREIESGEWEGGANMTWLSKVACGGNETRLDTCNNEGWVQSCPGLSPAGVRCL</sequence>
<keyword evidence="7 9" id="KW-1015">Disulfide bond</keyword>
<dbReference type="PANTHER" id="PTHR19331">
    <property type="entry name" value="SCAVENGER RECEPTOR DOMAIN-CONTAINING"/>
    <property type="match status" value="1"/>
</dbReference>
<dbReference type="InterPro" id="IPR036772">
    <property type="entry name" value="SRCR-like_dom_sf"/>
</dbReference>
<feature type="chain" id="PRO_5043830741" description="SRCR domain-containing protein" evidence="11">
    <location>
        <begin position="32"/>
        <end position="806"/>
    </location>
</feature>
<dbReference type="Proteomes" id="UP001497497">
    <property type="component" value="Unassembled WGS sequence"/>
</dbReference>
<dbReference type="SMART" id="SM00202">
    <property type="entry name" value="SR"/>
    <property type="match status" value="2"/>
</dbReference>
<dbReference type="PRINTS" id="PR00258">
    <property type="entry name" value="SPERACTRCPTR"/>
</dbReference>
<comment type="caution">
    <text evidence="9">Lacks conserved residue(s) required for the propagation of feature annotation.</text>
</comment>
<evidence type="ECO:0000259" key="12">
    <source>
        <dbReference type="PROSITE" id="PS50287"/>
    </source>
</evidence>